<keyword evidence="2" id="KW-1185">Reference proteome</keyword>
<name>A0A1I8F260_9PLAT</name>
<feature type="region of interest" description="Disordered" evidence="1">
    <location>
        <begin position="1"/>
        <end position="40"/>
    </location>
</feature>
<proteinExistence type="predicted"/>
<organism evidence="2 3">
    <name type="scientific">Macrostomum lignano</name>
    <dbReference type="NCBI Taxonomy" id="282301"/>
    <lineage>
        <taxon>Eukaryota</taxon>
        <taxon>Metazoa</taxon>
        <taxon>Spiralia</taxon>
        <taxon>Lophotrochozoa</taxon>
        <taxon>Platyhelminthes</taxon>
        <taxon>Rhabditophora</taxon>
        <taxon>Macrostomorpha</taxon>
        <taxon>Macrostomida</taxon>
        <taxon>Macrostomidae</taxon>
        <taxon>Macrostomum</taxon>
    </lineage>
</organism>
<reference evidence="3" key="1">
    <citation type="submission" date="2016-11" db="UniProtKB">
        <authorList>
            <consortium name="WormBaseParasite"/>
        </authorList>
    </citation>
    <scope>IDENTIFICATION</scope>
</reference>
<sequence length="40" mass="3962">MQRILCQRPPLPAPAPAAGKRQAAAAATESGTDGRSDGSG</sequence>
<evidence type="ECO:0000256" key="1">
    <source>
        <dbReference type="SAM" id="MobiDB-lite"/>
    </source>
</evidence>
<accession>A0A1I8F260</accession>
<dbReference type="Proteomes" id="UP000095280">
    <property type="component" value="Unplaced"/>
</dbReference>
<evidence type="ECO:0000313" key="2">
    <source>
        <dbReference type="Proteomes" id="UP000095280"/>
    </source>
</evidence>
<dbReference type="AlphaFoldDB" id="A0A1I8F260"/>
<dbReference type="WBParaSite" id="maker-unitig_12126-snap-gene-0.2-mRNA-1">
    <property type="protein sequence ID" value="maker-unitig_12126-snap-gene-0.2-mRNA-1"/>
    <property type="gene ID" value="maker-unitig_12126-snap-gene-0.2"/>
</dbReference>
<evidence type="ECO:0000313" key="3">
    <source>
        <dbReference type="WBParaSite" id="maker-unitig_12126-snap-gene-0.2-mRNA-1"/>
    </source>
</evidence>
<protein>
    <submittedName>
        <fullName evidence="3">Uncharacterized protein</fullName>
    </submittedName>
</protein>
<feature type="compositionally biased region" description="Low complexity" evidence="1">
    <location>
        <begin position="16"/>
        <end position="27"/>
    </location>
</feature>